<feature type="transmembrane region" description="Helical" evidence="1">
    <location>
        <begin position="125"/>
        <end position="151"/>
    </location>
</feature>
<keyword evidence="1" id="KW-0472">Membrane</keyword>
<name>A0A1J9U378_9BACI</name>
<comment type="caution">
    <text evidence="2">The sequence shown here is derived from an EMBL/GenBank/DDBJ whole genome shotgun (WGS) entry which is preliminary data.</text>
</comment>
<dbReference type="AlphaFoldDB" id="A0A1J9U378"/>
<gene>
    <name evidence="2" type="ORF">BAU28_19010</name>
</gene>
<feature type="transmembrane region" description="Helical" evidence="1">
    <location>
        <begin position="94"/>
        <end position="119"/>
    </location>
</feature>
<keyword evidence="1" id="KW-0812">Transmembrane</keyword>
<evidence type="ECO:0000313" key="3">
    <source>
        <dbReference type="Proteomes" id="UP000182788"/>
    </source>
</evidence>
<protein>
    <recommendedName>
        <fullName evidence="4">DUF3995 domain-containing protein</fullName>
    </recommendedName>
</protein>
<dbReference type="InterPro" id="IPR025058">
    <property type="entry name" value="DUF3995"/>
</dbReference>
<sequence>MKGVITIKNNNDRHPLDKIEKWLVFTGYAAFVWSTLFGLIHIYWAAGGTLGFEGKTMGEVLFIINLVAIALCIISAFTALALVQAWGRRFPSWLLLTSAWGACVVLGLRGGVGIIQSLLESESLSLLLVIVEPFFLLGGILYGLLAFFYIYTSNNGEKIKQNGINMR</sequence>
<accession>A0A1J9U378</accession>
<feature type="transmembrane region" description="Helical" evidence="1">
    <location>
        <begin position="60"/>
        <end position="82"/>
    </location>
</feature>
<organism evidence="2 3">
    <name type="scientific">Bacillus paramycoides</name>
    <dbReference type="NCBI Taxonomy" id="2026194"/>
    <lineage>
        <taxon>Bacteria</taxon>
        <taxon>Bacillati</taxon>
        <taxon>Bacillota</taxon>
        <taxon>Bacilli</taxon>
        <taxon>Bacillales</taxon>
        <taxon>Bacillaceae</taxon>
        <taxon>Bacillus</taxon>
        <taxon>Bacillus cereus group</taxon>
    </lineage>
</organism>
<evidence type="ECO:0000313" key="2">
    <source>
        <dbReference type="EMBL" id="OJD73086.1"/>
    </source>
</evidence>
<dbReference type="EMBL" id="MAOI01000133">
    <property type="protein sequence ID" value="OJD73086.1"/>
    <property type="molecule type" value="Genomic_DNA"/>
</dbReference>
<dbReference type="Proteomes" id="UP000182788">
    <property type="component" value="Unassembled WGS sequence"/>
</dbReference>
<dbReference type="Pfam" id="PF13160">
    <property type="entry name" value="DUF3995"/>
    <property type="match status" value="1"/>
</dbReference>
<proteinExistence type="predicted"/>
<evidence type="ECO:0000256" key="1">
    <source>
        <dbReference type="SAM" id="Phobius"/>
    </source>
</evidence>
<dbReference type="RefSeq" id="WP_071721116.1">
    <property type="nucleotide sequence ID" value="NZ_CBCSHB010000037.1"/>
</dbReference>
<reference evidence="2 3" key="1">
    <citation type="submission" date="2016-06" db="EMBL/GenBank/DDBJ databases">
        <title>First insights into the genetic diversity and population structure of in the Bacillus cereus group bacteria from diverse marine environments.</title>
        <authorList>
            <person name="Liu Y."/>
            <person name="Lai Q."/>
            <person name="Shao Z."/>
        </authorList>
    </citation>
    <scope>NUCLEOTIDE SEQUENCE [LARGE SCALE GENOMIC DNA]</scope>
    <source>
        <strain evidence="2 3">NH24A2</strain>
    </source>
</reference>
<dbReference type="GeneID" id="87594995"/>
<keyword evidence="1" id="KW-1133">Transmembrane helix</keyword>
<feature type="transmembrane region" description="Helical" evidence="1">
    <location>
        <begin position="22"/>
        <end position="44"/>
    </location>
</feature>
<evidence type="ECO:0008006" key="4">
    <source>
        <dbReference type="Google" id="ProtNLM"/>
    </source>
</evidence>